<accession>A0ABN2LJJ0</accession>
<dbReference type="Pfam" id="PF00005">
    <property type="entry name" value="ABC_tran"/>
    <property type="match status" value="1"/>
</dbReference>
<comment type="caution">
    <text evidence="5">The sequence shown here is derived from an EMBL/GenBank/DDBJ whole genome shotgun (WGS) entry which is preliminary data.</text>
</comment>
<dbReference type="RefSeq" id="WP_344083017.1">
    <property type="nucleotide sequence ID" value="NZ_BAAAPO010000023.1"/>
</dbReference>
<evidence type="ECO:0000313" key="6">
    <source>
        <dbReference type="Proteomes" id="UP001499938"/>
    </source>
</evidence>
<keyword evidence="3 5" id="KW-0067">ATP-binding</keyword>
<keyword evidence="2" id="KW-0547">Nucleotide-binding</keyword>
<reference evidence="5 6" key="1">
    <citation type="journal article" date="2019" name="Int. J. Syst. Evol. Microbiol.">
        <title>The Global Catalogue of Microorganisms (GCM) 10K type strain sequencing project: providing services to taxonomists for standard genome sequencing and annotation.</title>
        <authorList>
            <consortium name="The Broad Institute Genomics Platform"/>
            <consortium name="The Broad Institute Genome Sequencing Center for Infectious Disease"/>
            <person name="Wu L."/>
            <person name="Ma J."/>
        </authorList>
    </citation>
    <scope>NUCLEOTIDE SEQUENCE [LARGE SCALE GENOMIC DNA]</scope>
    <source>
        <strain evidence="5 6">JCM 15592</strain>
    </source>
</reference>
<dbReference type="InterPro" id="IPR015854">
    <property type="entry name" value="ABC_transpr_LolD-like"/>
</dbReference>
<organism evidence="5 6">
    <name type="scientific">Nostocoides veronense</name>
    <dbReference type="NCBI Taxonomy" id="330836"/>
    <lineage>
        <taxon>Bacteria</taxon>
        <taxon>Bacillati</taxon>
        <taxon>Actinomycetota</taxon>
        <taxon>Actinomycetes</taxon>
        <taxon>Micrococcales</taxon>
        <taxon>Intrasporangiaceae</taxon>
        <taxon>Nostocoides</taxon>
    </lineage>
</organism>
<dbReference type="GO" id="GO:0005524">
    <property type="term" value="F:ATP binding"/>
    <property type="evidence" value="ECO:0007669"/>
    <property type="project" value="UniProtKB-KW"/>
</dbReference>
<dbReference type="EMBL" id="BAAAPO010000023">
    <property type="protein sequence ID" value="GAA1790688.1"/>
    <property type="molecule type" value="Genomic_DNA"/>
</dbReference>
<sequence length="236" mass="24561">MSTTPLIATGLRHAYGNRPALAGIDLRIEPGDFVVITGASGSGKSTLLHALAGVIVPDAGSVRFGDVSVSGASEEARSALRRTRFGVLFQFGQLVEELTAVENVALPLLLGGMPRRTAEARAGEWLGRVGVAEVAGQVPGELSGGQAQRVALARALVSEADILFADEPTGALDSLAAEAVMDLLSELNADLGATIVLVTHEPRVAAYGRTEVHLRDGRIDTLSSYGQDDVIAQALR</sequence>
<dbReference type="SUPFAM" id="SSF52540">
    <property type="entry name" value="P-loop containing nucleoside triphosphate hydrolases"/>
    <property type="match status" value="1"/>
</dbReference>
<dbReference type="PANTHER" id="PTHR24220:SF685">
    <property type="entry name" value="ABC TRANSPORTER RELATED"/>
    <property type="match status" value="1"/>
</dbReference>
<dbReference type="PANTHER" id="PTHR24220">
    <property type="entry name" value="IMPORT ATP-BINDING PROTEIN"/>
    <property type="match status" value="1"/>
</dbReference>
<evidence type="ECO:0000256" key="3">
    <source>
        <dbReference type="ARBA" id="ARBA00022840"/>
    </source>
</evidence>
<dbReference type="InterPro" id="IPR027417">
    <property type="entry name" value="P-loop_NTPase"/>
</dbReference>
<proteinExistence type="predicted"/>
<keyword evidence="1" id="KW-0813">Transport</keyword>
<dbReference type="InterPro" id="IPR003439">
    <property type="entry name" value="ABC_transporter-like_ATP-bd"/>
</dbReference>
<dbReference type="Gene3D" id="3.40.50.300">
    <property type="entry name" value="P-loop containing nucleotide triphosphate hydrolases"/>
    <property type="match status" value="1"/>
</dbReference>
<keyword evidence="6" id="KW-1185">Reference proteome</keyword>
<dbReference type="PROSITE" id="PS50893">
    <property type="entry name" value="ABC_TRANSPORTER_2"/>
    <property type="match status" value="1"/>
</dbReference>
<evidence type="ECO:0000259" key="4">
    <source>
        <dbReference type="PROSITE" id="PS50893"/>
    </source>
</evidence>
<dbReference type="CDD" id="cd03255">
    <property type="entry name" value="ABC_MJ0796_LolCDE_FtsE"/>
    <property type="match status" value="1"/>
</dbReference>
<gene>
    <name evidence="5" type="ORF">GCM10009811_14550</name>
</gene>
<dbReference type="InterPro" id="IPR017871">
    <property type="entry name" value="ABC_transporter-like_CS"/>
</dbReference>
<protein>
    <submittedName>
        <fullName evidence="5">ABC transporter ATP-binding protein</fullName>
    </submittedName>
</protein>
<name>A0ABN2LJJ0_9MICO</name>
<evidence type="ECO:0000256" key="2">
    <source>
        <dbReference type="ARBA" id="ARBA00022741"/>
    </source>
</evidence>
<dbReference type="PROSITE" id="PS00211">
    <property type="entry name" value="ABC_TRANSPORTER_1"/>
    <property type="match status" value="1"/>
</dbReference>
<evidence type="ECO:0000256" key="1">
    <source>
        <dbReference type="ARBA" id="ARBA00022448"/>
    </source>
</evidence>
<dbReference type="Proteomes" id="UP001499938">
    <property type="component" value="Unassembled WGS sequence"/>
</dbReference>
<evidence type="ECO:0000313" key="5">
    <source>
        <dbReference type="EMBL" id="GAA1790688.1"/>
    </source>
</evidence>
<dbReference type="SMART" id="SM00382">
    <property type="entry name" value="AAA"/>
    <property type="match status" value="1"/>
</dbReference>
<dbReference type="InterPro" id="IPR017911">
    <property type="entry name" value="MacB-like_ATP-bd"/>
</dbReference>
<feature type="domain" description="ABC transporter" evidence="4">
    <location>
        <begin position="6"/>
        <end position="234"/>
    </location>
</feature>
<dbReference type="InterPro" id="IPR003593">
    <property type="entry name" value="AAA+_ATPase"/>
</dbReference>